<evidence type="ECO:0000256" key="4">
    <source>
        <dbReference type="ARBA" id="ARBA00023163"/>
    </source>
</evidence>
<dbReference type="SUPFAM" id="SSF57959">
    <property type="entry name" value="Leucine zipper domain"/>
    <property type="match status" value="1"/>
</dbReference>
<dbReference type="GO" id="GO:0005634">
    <property type="term" value="C:nucleus"/>
    <property type="evidence" value="ECO:0007669"/>
    <property type="project" value="UniProtKB-SubCell"/>
</dbReference>
<dbReference type="Proteomes" id="UP000663829">
    <property type="component" value="Unassembled WGS sequence"/>
</dbReference>
<accession>A0A813PUP8</accession>
<evidence type="ECO:0000313" key="12">
    <source>
        <dbReference type="EMBL" id="CAF3541823.1"/>
    </source>
</evidence>
<keyword evidence="14" id="KW-1185">Reference proteome</keyword>
<feature type="domain" description="BZIP" evidence="9">
    <location>
        <begin position="353"/>
        <end position="416"/>
    </location>
</feature>
<dbReference type="PANTHER" id="PTHR46004:SF3">
    <property type="entry name" value="CYCLIC AMP RESPONSE ELEMENT-BINDING PROTEIN A"/>
    <property type="match status" value="1"/>
</dbReference>
<keyword evidence="8" id="KW-0472">Membrane</keyword>
<keyword evidence="8" id="KW-1133">Transmembrane helix</keyword>
<dbReference type="Proteomes" id="UP000677228">
    <property type="component" value="Unassembled WGS sequence"/>
</dbReference>
<dbReference type="Proteomes" id="UP000681722">
    <property type="component" value="Unassembled WGS sequence"/>
</dbReference>
<evidence type="ECO:0000313" key="10">
    <source>
        <dbReference type="EMBL" id="CAF0760957.1"/>
    </source>
</evidence>
<dbReference type="EMBL" id="CAJOBA010003381">
    <property type="protein sequence ID" value="CAF3680033.1"/>
    <property type="molecule type" value="Genomic_DNA"/>
</dbReference>
<protein>
    <recommendedName>
        <fullName evidence="9">BZIP domain-containing protein</fullName>
    </recommendedName>
</protein>
<evidence type="ECO:0000256" key="5">
    <source>
        <dbReference type="ARBA" id="ARBA00023242"/>
    </source>
</evidence>
<dbReference type="SMART" id="SM00338">
    <property type="entry name" value="BRLZ"/>
    <property type="match status" value="1"/>
</dbReference>
<keyword evidence="3" id="KW-0238">DNA-binding</keyword>
<dbReference type="PANTHER" id="PTHR46004">
    <property type="entry name" value="CYCLIC AMP RESPONSE ELEMENT-BINDING PROTEIN A"/>
    <property type="match status" value="1"/>
</dbReference>
<keyword evidence="2" id="KW-0805">Transcription regulation</keyword>
<evidence type="ECO:0000256" key="1">
    <source>
        <dbReference type="ARBA" id="ARBA00004123"/>
    </source>
</evidence>
<organism evidence="10 14">
    <name type="scientific">Didymodactylos carnosus</name>
    <dbReference type="NCBI Taxonomy" id="1234261"/>
    <lineage>
        <taxon>Eukaryota</taxon>
        <taxon>Metazoa</taxon>
        <taxon>Spiralia</taxon>
        <taxon>Gnathifera</taxon>
        <taxon>Rotifera</taxon>
        <taxon>Eurotatoria</taxon>
        <taxon>Bdelloidea</taxon>
        <taxon>Philodinida</taxon>
        <taxon>Philodinidae</taxon>
        <taxon>Didymodactylos</taxon>
    </lineage>
</organism>
<dbReference type="InterPro" id="IPR004827">
    <property type="entry name" value="bZIP"/>
</dbReference>
<dbReference type="GO" id="GO:0000981">
    <property type="term" value="F:DNA-binding transcription factor activity, RNA polymerase II-specific"/>
    <property type="evidence" value="ECO:0007669"/>
    <property type="project" value="TreeGrafter"/>
</dbReference>
<dbReference type="Pfam" id="PF00170">
    <property type="entry name" value="bZIP_1"/>
    <property type="match status" value="1"/>
</dbReference>
<dbReference type="Proteomes" id="UP000682733">
    <property type="component" value="Unassembled WGS sequence"/>
</dbReference>
<sequence>MMNPIISELNPMDFSLFDEHDISDDLFGGFDLPVDDIQNTKSLSYNDVIDSSEQETMMKMMDEMSPEFKSDFEKLLEDLSSTTANDPFYDYSSSIDTTFSYAQTKCDVGTDPMMLPQQSEQQISVTDANSMKQLNTITIPQLPARTTKVVHLKRAPITKKAKVVQIPSSNNGNVRTFPSFIQISGLQTSKPTILITTTPPQTTQQATLPAGCYQLQLESNNTLHTGTIINEATTPTTLAEECDADESECFDGDLPMTPSTSSESADDRTTSPDTMANDCSTYVSSNSNRHHPYSSVKSSPTNSSFVTSAMLTDLGKLPSSGPLILTDEELKLIKQEGYQIPTKLPLTKTEEKILKKIRRKIKNKISAQESRRKKKEYVDTLERQIAKYMDENGTLKDKLTNMEKNHRSLLQELQSLRSIVGKGSTATGTVLMVLVLFFAVLFGIWSPIATKQEDFMRSSPSNALSAPTNQDRSNSNSLVSRTTTKLLDRQDIKQEPSSAAFSPYATSYKSRVLLSVFDEQQRQDDDKNYGPYLPNKYKSSSNVKQQHARVHTYSNTLEKYMNKNLKTENVFKDDSGILNQAYPKICNENSSCLKRPLAPIHEPSVVLTDSKKIKFDTAVRPNYTSNYRINEKVVVIDLSDQMDTLIGHNGTTLHGDVKPLKIIRVERTTPSNTNDTLKNNNIV</sequence>
<dbReference type="InterPro" id="IPR046347">
    <property type="entry name" value="bZIP_sf"/>
</dbReference>
<dbReference type="AlphaFoldDB" id="A0A813PUP8"/>
<evidence type="ECO:0000256" key="3">
    <source>
        <dbReference type="ARBA" id="ARBA00023125"/>
    </source>
</evidence>
<feature type="region of interest" description="Disordered" evidence="7">
    <location>
        <begin position="248"/>
        <end position="302"/>
    </location>
</feature>
<evidence type="ECO:0000256" key="7">
    <source>
        <dbReference type="SAM" id="MobiDB-lite"/>
    </source>
</evidence>
<dbReference type="PROSITE" id="PS00036">
    <property type="entry name" value="BZIP_BASIC"/>
    <property type="match status" value="1"/>
</dbReference>
<feature type="coiled-coil region" evidence="6">
    <location>
        <begin position="371"/>
        <end position="419"/>
    </location>
</feature>
<evidence type="ECO:0000256" key="2">
    <source>
        <dbReference type="ARBA" id="ARBA00023015"/>
    </source>
</evidence>
<evidence type="ECO:0000256" key="8">
    <source>
        <dbReference type="SAM" id="Phobius"/>
    </source>
</evidence>
<evidence type="ECO:0000313" key="13">
    <source>
        <dbReference type="EMBL" id="CAF3680033.1"/>
    </source>
</evidence>
<keyword evidence="6" id="KW-0175">Coiled coil</keyword>
<reference evidence="10" key="1">
    <citation type="submission" date="2021-02" db="EMBL/GenBank/DDBJ databases">
        <authorList>
            <person name="Nowell W R."/>
        </authorList>
    </citation>
    <scope>NUCLEOTIDE SEQUENCE</scope>
</reference>
<evidence type="ECO:0000313" key="14">
    <source>
        <dbReference type="Proteomes" id="UP000663829"/>
    </source>
</evidence>
<dbReference type="GO" id="GO:0035497">
    <property type="term" value="F:cAMP response element binding"/>
    <property type="evidence" value="ECO:0007669"/>
    <property type="project" value="TreeGrafter"/>
</dbReference>
<proteinExistence type="predicted"/>
<feature type="compositionally biased region" description="Polar residues" evidence="7">
    <location>
        <begin position="271"/>
        <end position="287"/>
    </location>
</feature>
<dbReference type="OrthoDB" id="674948at2759"/>
<feature type="region of interest" description="Disordered" evidence="7">
    <location>
        <begin position="458"/>
        <end position="491"/>
    </location>
</feature>
<keyword evidence="4" id="KW-0804">Transcription</keyword>
<dbReference type="EMBL" id="CAJNOK010003380">
    <property type="protein sequence ID" value="CAF0898976.1"/>
    <property type="molecule type" value="Genomic_DNA"/>
</dbReference>
<comment type="subcellular location">
    <subcellularLocation>
        <location evidence="1">Nucleus</location>
    </subcellularLocation>
</comment>
<keyword evidence="8" id="KW-0812">Transmembrane</keyword>
<dbReference type="EMBL" id="CAJOBC010000128">
    <property type="protein sequence ID" value="CAF3541823.1"/>
    <property type="molecule type" value="Genomic_DNA"/>
</dbReference>
<gene>
    <name evidence="10" type="ORF">GPM918_LOCUS1381</name>
    <name evidence="11" type="ORF">OVA965_LOCUS9521</name>
    <name evidence="12" type="ORF">SRO942_LOCUS1381</name>
    <name evidence="13" type="ORF">TMI583_LOCUS9517</name>
</gene>
<keyword evidence="5" id="KW-0539">Nucleus</keyword>
<evidence type="ECO:0000313" key="11">
    <source>
        <dbReference type="EMBL" id="CAF0898976.1"/>
    </source>
</evidence>
<feature type="compositionally biased region" description="Polar residues" evidence="7">
    <location>
        <begin position="458"/>
        <end position="485"/>
    </location>
</feature>
<dbReference type="EMBL" id="CAJNOQ010000128">
    <property type="protein sequence ID" value="CAF0760957.1"/>
    <property type="molecule type" value="Genomic_DNA"/>
</dbReference>
<name>A0A813PUP8_9BILA</name>
<evidence type="ECO:0000259" key="9">
    <source>
        <dbReference type="PROSITE" id="PS50217"/>
    </source>
</evidence>
<evidence type="ECO:0000256" key="6">
    <source>
        <dbReference type="SAM" id="Coils"/>
    </source>
</evidence>
<feature type="transmembrane region" description="Helical" evidence="8">
    <location>
        <begin position="426"/>
        <end position="448"/>
    </location>
</feature>
<comment type="caution">
    <text evidence="10">The sequence shown here is derived from an EMBL/GenBank/DDBJ whole genome shotgun (WGS) entry which is preliminary data.</text>
</comment>
<dbReference type="PROSITE" id="PS50217">
    <property type="entry name" value="BZIP"/>
    <property type="match status" value="1"/>
</dbReference>
<dbReference type="Gene3D" id="1.20.5.170">
    <property type="match status" value="1"/>
</dbReference>